<evidence type="ECO:0000256" key="1">
    <source>
        <dbReference type="ARBA" id="ARBA00022630"/>
    </source>
</evidence>
<organism evidence="6 7">
    <name type="scientific">Aaosphaeria arxii CBS 175.79</name>
    <dbReference type="NCBI Taxonomy" id="1450172"/>
    <lineage>
        <taxon>Eukaryota</taxon>
        <taxon>Fungi</taxon>
        <taxon>Dikarya</taxon>
        <taxon>Ascomycota</taxon>
        <taxon>Pezizomycotina</taxon>
        <taxon>Dothideomycetes</taxon>
        <taxon>Pleosporomycetidae</taxon>
        <taxon>Pleosporales</taxon>
        <taxon>Pleosporales incertae sedis</taxon>
        <taxon>Aaosphaeria</taxon>
    </lineage>
</organism>
<dbReference type="Pfam" id="PF01494">
    <property type="entry name" value="FAD_binding_3"/>
    <property type="match status" value="1"/>
</dbReference>
<evidence type="ECO:0000256" key="4">
    <source>
        <dbReference type="SAM" id="SignalP"/>
    </source>
</evidence>
<dbReference type="RefSeq" id="XP_033385712.1">
    <property type="nucleotide sequence ID" value="XM_033527464.1"/>
</dbReference>
<feature type="domain" description="FAD-binding" evidence="5">
    <location>
        <begin position="4"/>
        <end position="359"/>
    </location>
</feature>
<dbReference type="Proteomes" id="UP000799778">
    <property type="component" value="Unassembled WGS sequence"/>
</dbReference>
<proteinExistence type="predicted"/>
<keyword evidence="2" id="KW-0274">FAD</keyword>
<reference evidence="6" key="1">
    <citation type="journal article" date="2020" name="Stud. Mycol.">
        <title>101 Dothideomycetes genomes: a test case for predicting lifestyles and emergence of pathogens.</title>
        <authorList>
            <person name="Haridas S."/>
            <person name="Albert R."/>
            <person name="Binder M."/>
            <person name="Bloem J."/>
            <person name="Labutti K."/>
            <person name="Salamov A."/>
            <person name="Andreopoulos B."/>
            <person name="Baker S."/>
            <person name="Barry K."/>
            <person name="Bills G."/>
            <person name="Bluhm B."/>
            <person name="Cannon C."/>
            <person name="Castanera R."/>
            <person name="Culley D."/>
            <person name="Daum C."/>
            <person name="Ezra D."/>
            <person name="Gonzalez J."/>
            <person name="Henrissat B."/>
            <person name="Kuo A."/>
            <person name="Liang C."/>
            <person name="Lipzen A."/>
            <person name="Lutzoni F."/>
            <person name="Magnuson J."/>
            <person name="Mondo S."/>
            <person name="Nolan M."/>
            <person name="Ohm R."/>
            <person name="Pangilinan J."/>
            <person name="Park H.-J."/>
            <person name="Ramirez L."/>
            <person name="Alfaro M."/>
            <person name="Sun H."/>
            <person name="Tritt A."/>
            <person name="Yoshinaga Y."/>
            <person name="Zwiers L.-H."/>
            <person name="Turgeon B."/>
            <person name="Goodwin S."/>
            <person name="Spatafora J."/>
            <person name="Crous P."/>
            <person name="Grigoriev I."/>
        </authorList>
    </citation>
    <scope>NUCLEOTIDE SEQUENCE</scope>
    <source>
        <strain evidence="6">CBS 175.79</strain>
    </source>
</reference>
<dbReference type="GeneID" id="54284861"/>
<protein>
    <submittedName>
        <fullName evidence="6">FAD/NAD(P)-binding domain-containing protein</fullName>
    </submittedName>
</protein>
<keyword evidence="3" id="KW-0560">Oxidoreductase</keyword>
<dbReference type="EMBL" id="ML978068">
    <property type="protein sequence ID" value="KAF2017373.1"/>
    <property type="molecule type" value="Genomic_DNA"/>
</dbReference>
<dbReference type="SUPFAM" id="SSF51905">
    <property type="entry name" value="FAD/NAD(P)-binding domain"/>
    <property type="match status" value="1"/>
</dbReference>
<evidence type="ECO:0000259" key="5">
    <source>
        <dbReference type="Pfam" id="PF01494"/>
    </source>
</evidence>
<dbReference type="PANTHER" id="PTHR46865">
    <property type="entry name" value="OXIDOREDUCTASE-RELATED"/>
    <property type="match status" value="1"/>
</dbReference>
<dbReference type="AlphaFoldDB" id="A0A6A5XWU3"/>
<evidence type="ECO:0000313" key="6">
    <source>
        <dbReference type="EMBL" id="KAF2017373.1"/>
    </source>
</evidence>
<dbReference type="GO" id="GO:0071949">
    <property type="term" value="F:FAD binding"/>
    <property type="evidence" value="ECO:0007669"/>
    <property type="project" value="InterPro"/>
</dbReference>
<dbReference type="Gene3D" id="3.30.9.10">
    <property type="entry name" value="D-Amino Acid Oxidase, subunit A, domain 2"/>
    <property type="match status" value="1"/>
</dbReference>
<sequence length="425" mass="46683">MSLNILIIGAGVCGPALATLLHGANHRHRITVIERSPSLRLAGQQIDLKDQGLPILKKMGLQEVVKSQCVKETGMEVVDAHGKAIASFGVAPAGDKKARRLALTNEYEIMRGDLVKILYEASLRQRSSLDEEHGKEGALKYVFGTSISALEQQDNEVNVTFSNGETGRFDLVVGADGQGSRTRRLAFGQEASDNSFKSIGIHAAYYTVPKGGNDGGLAQMYSAPRSRFIMTRNSNRPTTQAYLFTMDGTPMKDSYKLPVEEQKNIWKSAFQDAGWESPRLLGGMDDCDDFYAYEIGQVHMKSLYTGRVVLLGDAGYCPSPFTGLGTTLSLIGSYLLAGELARQDGNVDAALESYERLARPPIDECQKMPSSFGMFFPSSSLGVWVLRNIMWAVSKFRLHALASMWQSDDSDGWKIPDYPELNLPM</sequence>
<dbReference type="InterPro" id="IPR002938">
    <property type="entry name" value="FAD-bd"/>
</dbReference>
<dbReference type="InterPro" id="IPR051704">
    <property type="entry name" value="FAD_aromatic-hydroxylase"/>
</dbReference>
<dbReference type="GO" id="GO:0016491">
    <property type="term" value="F:oxidoreductase activity"/>
    <property type="evidence" value="ECO:0007669"/>
    <property type="project" value="UniProtKB-KW"/>
</dbReference>
<dbReference type="Gene3D" id="3.50.50.60">
    <property type="entry name" value="FAD/NAD(P)-binding domain"/>
    <property type="match status" value="1"/>
</dbReference>
<dbReference type="OrthoDB" id="655030at2759"/>
<accession>A0A6A5XWU3</accession>
<dbReference type="InterPro" id="IPR036188">
    <property type="entry name" value="FAD/NAD-bd_sf"/>
</dbReference>
<name>A0A6A5XWU3_9PLEO</name>
<feature type="chain" id="PRO_5025572940" evidence="4">
    <location>
        <begin position="19"/>
        <end position="425"/>
    </location>
</feature>
<keyword evidence="1" id="KW-0285">Flavoprotein</keyword>
<keyword evidence="7" id="KW-1185">Reference proteome</keyword>
<keyword evidence="4" id="KW-0732">Signal</keyword>
<gene>
    <name evidence="6" type="ORF">BU24DRAFT_420423</name>
</gene>
<dbReference type="PRINTS" id="PR00420">
    <property type="entry name" value="RNGMNOXGNASE"/>
</dbReference>
<evidence type="ECO:0000313" key="7">
    <source>
        <dbReference type="Proteomes" id="UP000799778"/>
    </source>
</evidence>
<feature type="signal peptide" evidence="4">
    <location>
        <begin position="1"/>
        <end position="18"/>
    </location>
</feature>
<evidence type="ECO:0000256" key="3">
    <source>
        <dbReference type="ARBA" id="ARBA00023002"/>
    </source>
</evidence>
<evidence type="ECO:0000256" key="2">
    <source>
        <dbReference type="ARBA" id="ARBA00022827"/>
    </source>
</evidence>
<dbReference type="PANTHER" id="PTHR46865:SF7">
    <property type="entry name" value="MONOOXYGENASE, PUTATIVE (AFU_ORTHOLOGUE AFUA_8G07040)-RELATED"/>
    <property type="match status" value="1"/>
</dbReference>